<keyword evidence="2 10" id="KW-0732">Signal</keyword>
<reference evidence="12 13" key="1">
    <citation type="submission" date="2016-10" db="EMBL/GenBank/DDBJ databases">
        <authorList>
            <person name="de Groot N.N."/>
        </authorList>
    </citation>
    <scope>NUCLEOTIDE SEQUENCE [LARGE SCALE GENOMIC DNA]</scope>
    <source>
        <strain evidence="12 13">DSM 19548</strain>
    </source>
</reference>
<accession>A0A1I1DV90</accession>
<dbReference type="AlphaFoldDB" id="A0A1I1DV90"/>
<dbReference type="RefSeq" id="WP_093359067.1">
    <property type="nucleotide sequence ID" value="NZ_FOLG01000001.1"/>
</dbReference>
<evidence type="ECO:0000256" key="6">
    <source>
        <dbReference type="ARBA" id="ARBA00023235"/>
    </source>
</evidence>
<evidence type="ECO:0000313" key="13">
    <source>
        <dbReference type="Proteomes" id="UP000198728"/>
    </source>
</evidence>
<evidence type="ECO:0000256" key="2">
    <source>
        <dbReference type="ARBA" id="ARBA00022729"/>
    </source>
</evidence>
<evidence type="ECO:0000256" key="10">
    <source>
        <dbReference type="SAM" id="SignalP"/>
    </source>
</evidence>
<feature type="domain" description="PpiC" evidence="11">
    <location>
        <begin position="164"/>
        <end position="263"/>
    </location>
</feature>
<dbReference type="OrthoDB" id="9791746at2"/>
<evidence type="ECO:0000259" key="11">
    <source>
        <dbReference type="PROSITE" id="PS50198"/>
    </source>
</evidence>
<dbReference type="Proteomes" id="UP000198728">
    <property type="component" value="Unassembled WGS sequence"/>
</dbReference>
<dbReference type="Gene3D" id="1.10.4030.10">
    <property type="entry name" value="Porin chaperone SurA, peptide-binding domain"/>
    <property type="match status" value="1"/>
</dbReference>
<dbReference type="InterPro" id="IPR046357">
    <property type="entry name" value="PPIase_dom_sf"/>
</dbReference>
<evidence type="ECO:0000313" key="12">
    <source>
        <dbReference type="EMBL" id="SFB78791.1"/>
    </source>
</evidence>
<feature type="chain" id="PRO_5011577573" description="Parvulin-like PPIase" evidence="10">
    <location>
        <begin position="25"/>
        <end position="407"/>
    </location>
</feature>
<keyword evidence="4 9" id="KW-0697">Rotamase</keyword>
<dbReference type="PROSITE" id="PS50198">
    <property type="entry name" value="PPIC_PPIASE_2"/>
    <property type="match status" value="1"/>
</dbReference>
<dbReference type="PANTHER" id="PTHR47637:SF1">
    <property type="entry name" value="CHAPERONE SURA"/>
    <property type="match status" value="1"/>
</dbReference>
<dbReference type="Gene3D" id="3.10.50.40">
    <property type="match status" value="1"/>
</dbReference>
<keyword evidence="13" id="KW-1185">Reference proteome</keyword>
<dbReference type="InterPro" id="IPR015391">
    <property type="entry name" value="SurA_N"/>
</dbReference>
<evidence type="ECO:0000256" key="7">
    <source>
        <dbReference type="ARBA" id="ARBA00030642"/>
    </source>
</evidence>
<evidence type="ECO:0000256" key="4">
    <source>
        <dbReference type="ARBA" id="ARBA00023110"/>
    </source>
</evidence>
<keyword evidence="6 9" id="KW-0413">Isomerase</keyword>
<evidence type="ECO:0000256" key="3">
    <source>
        <dbReference type="ARBA" id="ARBA00022764"/>
    </source>
</evidence>
<evidence type="ECO:0000256" key="5">
    <source>
        <dbReference type="ARBA" id="ARBA00023186"/>
    </source>
</evidence>
<evidence type="ECO:0000256" key="1">
    <source>
        <dbReference type="ARBA" id="ARBA00018370"/>
    </source>
</evidence>
<gene>
    <name evidence="12" type="ORF">SAMN04488094_101495</name>
</gene>
<dbReference type="Pfam" id="PF09312">
    <property type="entry name" value="SurA_N"/>
    <property type="match status" value="1"/>
</dbReference>
<dbReference type="InterPro" id="IPR000297">
    <property type="entry name" value="PPIase_PpiC"/>
</dbReference>
<dbReference type="SUPFAM" id="SSF54534">
    <property type="entry name" value="FKBP-like"/>
    <property type="match status" value="1"/>
</dbReference>
<name>A0A1I1DV90_9RHOB</name>
<dbReference type="InterPro" id="IPR050280">
    <property type="entry name" value="OMP_Chaperone_SurA"/>
</dbReference>
<organism evidence="12 13">
    <name type="scientific">Tropicimonas isoalkanivorans</name>
    <dbReference type="NCBI Taxonomy" id="441112"/>
    <lineage>
        <taxon>Bacteria</taxon>
        <taxon>Pseudomonadati</taxon>
        <taxon>Pseudomonadota</taxon>
        <taxon>Alphaproteobacteria</taxon>
        <taxon>Rhodobacterales</taxon>
        <taxon>Roseobacteraceae</taxon>
        <taxon>Tropicimonas</taxon>
    </lineage>
</organism>
<keyword evidence="5" id="KW-0143">Chaperone</keyword>
<sequence>MIRVYRAMLAGLVALCLSPVAAPAQTGAFSPVVIVNERPITRYELEQRIKILELFRTTGDVEKRAMEDLIDDRLRMEAASRTGISLTPEMTQAGMAEFAQRTNMDVPTFIQALAAQGVSEETFRDFINAGMAWREVVAARFGPRVEITDAEVDRALSVTSRTGGAEAQLAEIILPARDPDEAARSEALANQLAESVTTVGAFAAAAREYSLSSTRGNGGRLPRALPLSELPPPIRAQILTLAPGRVTDPISVPNAVAIFQLIELRETGLEEPQNVTLEYATYLIPGGRSEAALTEAASVIGRVDTCKDLYGVNKGQAPERLTVNSLPSSEVPRDVALELAKLDPGEISTALTRGSNLALLMLCARTPVYEAEPDRAAIRARLRNQRLGAYGEGYLAELRADAIILYP</sequence>
<proteinExistence type="predicted"/>
<dbReference type="Pfam" id="PF00639">
    <property type="entry name" value="Rotamase"/>
    <property type="match status" value="1"/>
</dbReference>
<keyword evidence="3" id="KW-0574">Periplasm</keyword>
<dbReference type="SUPFAM" id="SSF109998">
    <property type="entry name" value="Triger factor/SurA peptide-binding domain-like"/>
    <property type="match status" value="1"/>
</dbReference>
<evidence type="ECO:0000256" key="8">
    <source>
        <dbReference type="ARBA" id="ARBA00031484"/>
    </source>
</evidence>
<dbReference type="GO" id="GO:0003755">
    <property type="term" value="F:peptidyl-prolyl cis-trans isomerase activity"/>
    <property type="evidence" value="ECO:0007669"/>
    <property type="project" value="UniProtKB-KW"/>
</dbReference>
<dbReference type="InterPro" id="IPR027304">
    <property type="entry name" value="Trigger_fact/SurA_dom_sf"/>
</dbReference>
<dbReference type="PANTHER" id="PTHR47637">
    <property type="entry name" value="CHAPERONE SURA"/>
    <property type="match status" value="1"/>
</dbReference>
<dbReference type="STRING" id="441112.SAMN04488094_101495"/>
<dbReference type="EMBL" id="FOLG01000001">
    <property type="protein sequence ID" value="SFB78791.1"/>
    <property type="molecule type" value="Genomic_DNA"/>
</dbReference>
<feature type="signal peptide" evidence="10">
    <location>
        <begin position="1"/>
        <end position="24"/>
    </location>
</feature>
<evidence type="ECO:0000256" key="9">
    <source>
        <dbReference type="PROSITE-ProRule" id="PRU00278"/>
    </source>
</evidence>
<protein>
    <recommendedName>
        <fullName evidence="1">Parvulin-like PPIase</fullName>
    </recommendedName>
    <alternativeName>
        <fullName evidence="7">Peptidyl-prolyl cis-trans isomerase plp</fullName>
    </alternativeName>
    <alternativeName>
        <fullName evidence="8">Rotamase plp</fullName>
    </alternativeName>
</protein>